<dbReference type="AlphaFoldDB" id="A0AAE0G1Q1"/>
<dbReference type="EMBL" id="LGRX02010871">
    <property type="protein sequence ID" value="KAK3269565.1"/>
    <property type="molecule type" value="Genomic_DNA"/>
</dbReference>
<name>A0AAE0G1Q1_9CHLO</name>
<evidence type="ECO:0000313" key="1">
    <source>
        <dbReference type="EMBL" id="KAK3269565.1"/>
    </source>
</evidence>
<dbReference type="Proteomes" id="UP001190700">
    <property type="component" value="Unassembled WGS sequence"/>
</dbReference>
<protein>
    <submittedName>
        <fullName evidence="1">Uncharacterized protein</fullName>
    </submittedName>
</protein>
<gene>
    <name evidence="1" type="ORF">CYMTET_21997</name>
</gene>
<organism evidence="1 2">
    <name type="scientific">Cymbomonas tetramitiformis</name>
    <dbReference type="NCBI Taxonomy" id="36881"/>
    <lineage>
        <taxon>Eukaryota</taxon>
        <taxon>Viridiplantae</taxon>
        <taxon>Chlorophyta</taxon>
        <taxon>Pyramimonadophyceae</taxon>
        <taxon>Pyramimonadales</taxon>
        <taxon>Pyramimonadaceae</taxon>
        <taxon>Cymbomonas</taxon>
    </lineage>
</organism>
<comment type="caution">
    <text evidence="1">The sequence shown here is derived from an EMBL/GenBank/DDBJ whole genome shotgun (WGS) entry which is preliminary data.</text>
</comment>
<sequence>MADAARSAQGAREDEQFHLAFDAVPDEGMEPEVVEARVQKEAASLKNWIALAERVKTFDEFHRWFHMEHRMYSVARQQENMGPLKEIHEVDDVALRSY</sequence>
<evidence type="ECO:0000313" key="2">
    <source>
        <dbReference type="Proteomes" id="UP001190700"/>
    </source>
</evidence>
<accession>A0AAE0G1Q1</accession>
<proteinExistence type="predicted"/>
<reference evidence="1 2" key="1">
    <citation type="journal article" date="2015" name="Genome Biol. Evol.">
        <title>Comparative Genomics of a Bacterivorous Green Alga Reveals Evolutionary Causalities and Consequences of Phago-Mixotrophic Mode of Nutrition.</title>
        <authorList>
            <person name="Burns J.A."/>
            <person name="Paasch A."/>
            <person name="Narechania A."/>
            <person name="Kim E."/>
        </authorList>
    </citation>
    <scope>NUCLEOTIDE SEQUENCE [LARGE SCALE GENOMIC DNA]</scope>
    <source>
        <strain evidence="1 2">PLY_AMNH</strain>
    </source>
</reference>
<keyword evidence="2" id="KW-1185">Reference proteome</keyword>